<comment type="caution">
    <text evidence="11">Lacks conserved residue(s) required for the propagation of feature annotation.</text>
</comment>
<dbReference type="Pfam" id="PF02932">
    <property type="entry name" value="Neur_chan_memb"/>
    <property type="match status" value="1"/>
</dbReference>
<feature type="domain" description="Neurotransmitter-gated ion-channel ligand-binding" evidence="13">
    <location>
        <begin position="37"/>
        <end position="242"/>
    </location>
</feature>
<feature type="chain" id="PRO_5044972424" evidence="11">
    <location>
        <begin position="24"/>
        <end position="514"/>
    </location>
</feature>
<evidence type="ECO:0000256" key="10">
    <source>
        <dbReference type="ARBA" id="ARBA00023303"/>
    </source>
</evidence>
<dbReference type="InterPro" id="IPR006202">
    <property type="entry name" value="Neur_chan_lig-bd"/>
</dbReference>
<feature type="transmembrane region" description="Helical" evidence="11">
    <location>
        <begin position="476"/>
        <end position="496"/>
    </location>
</feature>
<dbReference type="Pfam" id="PF02931">
    <property type="entry name" value="Neur_chan_LBD"/>
    <property type="match status" value="1"/>
</dbReference>
<evidence type="ECO:0000256" key="11">
    <source>
        <dbReference type="RuleBase" id="RU000687"/>
    </source>
</evidence>
<feature type="coiled-coil region" evidence="12">
    <location>
        <begin position="330"/>
        <end position="360"/>
    </location>
</feature>
<dbReference type="PROSITE" id="PS00236">
    <property type="entry name" value="NEUROTR_ION_CHANNEL"/>
    <property type="match status" value="1"/>
</dbReference>
<evidence type="ECO:0000313" key="15">
    <source>
        <dbReference type="EMBL" id="BES99340.1"/>
    </source>
</evidence>
<keyword evidence="6 11" id="KW-0732">Signal</keyword>
<dbReference type="InterPro" id="IPR038050">
    <property type="entry name" value="Neuro_actylchol_rec"/>
</dbReference>
<keyword evidence="7 11" id="KW-1133">Transmembrane helix</keyword>
<dbReference type="InterPro" id="IPR036734">
    <property type="entry name" value="Neur_chan_lig-bd_sf"/>
</dbReference>
<keyword evidence="9 11" id="KW-0472">Membrane</keyword>
<dbReference type="PRINTS" id="PR00253">
    <property type="entry name" value="GABAARECEPTR"/>
</dbReference>
<comment type="similarity">
    <text evidence="11">Belongs to the ligand-gated ion channel (TC 1.A.9) family.</text>
</comment>
<dbReference type="NCBIfam" id="TIGR00860">
    <property type="entry name" value="LIC"/>
    <property type="match status" value="1"/>
</dbReference>
<dbReference type="SUPFAM" id="SSF63712">
    <property type="entry name" value="Nicotinic receptor ligand binding domain-like"/>
    <property type="match status" value="1"/>
</dbReference>
<keyword evidence="15" id="KW-0675">Receptor</keyword>
<evidence type="ECO:0000259" key="13">
    <source>
        <dbReference type="Pfam" id="PF02931"/>
    </source>
</evidence>
<dbReference type="Proteomes" id="UP001307889">
    <property type="component" value="Chromosome 10"/>
</dbReference>
<protein>
    <submittedName>
        <fullName evidence="15">Gamma-aminobutyric acid (GABA) A receptor</fullName>
    </submittedName>
</protein>
<keyword evidence="12" id="KW-0175">Coiled coil</keyword>
<evidence type="ECO:0000259" key="14">
    <source>
        <dbReference type="Pfam" id="PF02932"/>
    </source>
</evidence>
<keyword evidence="16" id="KW-1185">Reference proteome</keyword>
<evidence type="ECO:0000256" key="3">
    <source>
        <dbReference type="ARBA" id="ARBA00022448"/>
    </source>
</evidence>
<organism evidence="15 16">
    <name type="scientific">Nesidiocoris tenuis</name>
    <dbReference type="NCBI Taxonomy" id="355587"/>
    <lineage>
        <taxon>Eukaryota</taxon>
        <taxon>Metazoa</taxon>
        <taxon>Ecdysozoa</taxon>
        <taxon>Arthropoda</taxon>
        <taxon>Hexapoda</taxon>
        <taxon>Insecta</taxon>
        <taxon>Pterygota</taxon>
        <taxon>Neoptera</taxon>
        <taxon>Paraneoptera</taxon>
        <taxon>Hemiptera</taxon>
        <taxon>Heteroptera</taxon>
        <taxon>Panheteroptera</taxon>
        <taxon>Cimicomorpha</taxon>
        <taxon>Miridae</taxon>
        <taxon>Dicyphina</taxon>
        <taxon>Nesidiocoris</taxon>
    </lineage>
</organism>
<feature type="transmembrane region" description="Helical" evidence="11">
    <location>
        <begin position="308"/>
        <end position="331"/>
    </location>
</feature>
<feature type="transmembrane region" description="Helical" evidence="11">
    <location>
        <begin position="244"/>
        <end position="266"/>
    </location>
</feature>
<evidence type="ECO:0000313" key="16">
    <source>
        <dbReference type="Proteomes" id="UP001307889"/>
    </source>
</evidence>
<dbReference type="InterPro" id="IPR006028">
    <property type="entry name" value="GABAA/Glycine_rcpt"/>
</dbReference>
<dbReference type="InterPro" id="IPR018000">
    <property type="entry name" value="Neurotransmitter_ion_chnl_CS"/>
</dbReference>
<dbReference type="PRINTS" id="PR00252">
    <property type="entry name" value="NRIONCHANNEL"/>
</dbReference>
<dbReference type="InterPro" id="IPR036719">
    <property type="entry name" value="Neuro-gated_channel_TM_sf"/>
</dbReference>
<dbReference type="PANTHER" id="PTHR18945">
    <property type="entry name" value="NEUROTRANSMITTER GATED ION CHANNEL"/>
    <property type="match status" value="1"/>
</dbReference>
<evidence type="ECO:0000256" key="7">
    <source>
        <dbReference type="ARBA" id="ARBA00022989"/>
    </source>
</evidence>
<evidence type="ECO:0000256" key="1">
    <source>
        <dbReference type="ARBA" id="ARBA00004141"/>
    </source>
</evidence>
<evidence type="ECO:0000256" key="8">
    <source>
        <dbReference type="ARBA" id="ARBA00023065"/>
    </source>
</evidence>
<dbReference type="InterPro" id="IPR006201">
    <property type="entry name" value="Neur_channel"/>
</dbReference>
<comment type="subcellular location">
    <subcellularLocation>
        <location evidence="2">Cell membrane</location>
    </subcellularLocation>
    <subcellularLocation>
        <location evidence="1">Membrane</location>
        <topology evidence="1">Multi-pass membrane protein</topology>
    </subcellularLocation>
</comment>
<evidence type="ECO:0000256" key="4">
    <source>
        <dbReference type="ARBA" id="ARBA00022475"/>
    </source>
</evidence>
<gene>
    <name evidence="15" type="ORF">NTJ_12158</name>
</gene>
<evidence type="ECO:0000256" key="12">
    <source>
        <dbReference type="SAM" id="Coils"/>
    </source>
</evidence>
<dbReference type="SUPFAM" id="SSF90112">
    <property type="entry name" value="Neurotransmitter-gated ion-channel transmembrane pore"/>
    <property type="match status" value="1"/>
</dbReference>
<sequence length="514" mass="58703">MAAMRVCCCFLLVFPCFPFSVDALTEQSKEFNANMTALLSSLLDSKNYDRRIRPGIGGPPVKVMVNMLIKSLGPVFEDESKYSMDIYFRQTWSDSRLKFKMPGYEELSMSWLFLEKIWRPDTYFINGKKSHLHRITSPNKFVRIREDGSLSSSMRLTLTASCKMYLKKFPLDSQMCPLLIGSYAYTAKDMQYQWDDTGVILEPGVGMAQYEVINITTKDNILAQRAQGQFSVIMTTFHMKRSTGYYMLQIYVPCCLIVCCSWIAFWITPNDAAGRTSLGATTVLSITTLGFGGRANLPKVSHATALDWFVIICFSFAFTSLIEFAAISFTAKLMADLKKLKEEEEKREAERKAREEQEALTVEIGDDILDIDVDEGNASLKIPPTKASYVFQPKRWFSIPTDLSSVSLKEFPVWSMVSVCPSSRAPSPIPWYRRIILVPIRYFQKLRSRKSEEKEQENGKDKPPKEVNKLDNIARIMFPLSFVSVMSTYAILYTYYIHDKEPDDESILGFTKVD</sequence>
<keyword evidence="5 11" id="KW-0812">Transmembrane</keyword>
<dbReference type="Gene3D" id="2.70.170.10">
    <property type="entry name" value="Neurotransmitter-gated ion-channel ligand-binding domain"/>
    <property type="match status" value="1"/>
</dbReference>
<keyword evidence="3 11" id="KW-0813">Transport</keyword>
<dbReference type="Gene3D" id="1.20.58.390">
    <property type="entry name" value="Neurotransmitter-gated ion-channel transmembrane domain"/>
    <property type="match status" value="1"/>
</dbReference>
<reference evidence="15 16" key="1">
    <citation type="submission" date="2023-09" db="EMBL/GenBank/DDBJ databases">
        <title>Nesidiocoris tenuis whole genome shotgun sequence.</title>
        <authorList>
            <person name="Shibata T."/>
            <person name="Shimoda M."/>
            <person name="Kobayashi T."/>
            <person name="Uehara T."/>
        </authorList>
    </citation>
    <scope>NUCLEOTIDE SEQUENCE [LARGE SCALE GENOMIC DNA]</scope>
    <source>
        <strain evidence="15 16">Japan</strain>
    </source>
</reference>
<keyword evidence="10 11" id="KW-0407">Ion channel</keyword>
<dbReference type="InterPro" id="IPR006029">
    <property type="entry name" value="Neurotrans-gated_channel_TM"/>
</dbReference>
<evidence type="ECO:0000256" key="5">
    <source>
        <dbReference type="ARBA" id="ARBA00022692"/>
    </source>
</evidence>
<proteinExistence type="inferred from homology"/>
<accession>A0ABN7B4K4</accession>
<feature type="signal peptide" evidence="11">
    <location>
        <begin position="1"/>
        <end position="23"/>
    </location>
</feature>
<dbReference type="CDD" id="cd19049">
    <property type="entry name" value="LGIC_TM_anion"/>
    <property type="match status" value="1"/>
</dbReference>
<evidence type="ECO:0000256" key="9">
    <source>
        <dbReference type="ARBA" id="ARBA00023136"/>
    </source>
</evidence>
<keyword evidence="4" id="KW-1003">Cell membrane</keyword>
<keyword evidence="8 11" id="KW-0406">Ion transport</keyword>
<evidence type="ECO:0000256" key="2">
    <source>
        <dbReference type="ARBA" id="ARBA00004236"/>
    </source>
</evidence>
<dbReference type="EMBL" id="AP028918">
    <property type="protein sequence ID" value="BES99340.1"/>
    <property type="molecule type" value="Genomic_DNA"/>
</dbReference>
<feature type="domain" description="Neurotransmitter-gated ion-channel transmembrane" evidence="14">
    <location>
        <begin position="250"/>
        <end position="350"/>
    </location>
</feature>
<name>A0ABN7B4K4_9HEMI</name>
<evidence type="ECO:0000256" key="6">
    <source>
        <dbReference type="ARBA" id="ARBA00022729"/>
    </source>
</evidence>